<evidence type="ECO:0000256" key="3">
    <source>
        <dbReference type="ARBA" id="ARBA00022553"/>
    </source>
</evidence>
<dbReference type="Pfam" id="PF13185">
    <property type="entry name" value="GAF_2"/>
    <property type="match status" value="1"/>
</dbReference>
<dbReference type="Gene3D" id="1.10.287.130">
    <property type="match status" value="1"/>
</dbReference>
<accession>A0A5S5C7R7</accession>
<evidence type="ECO:0000313" key="6">
    <source>
        <dbReference type="Proteomes" id="UP000324376"/>
    </source>
</evidence>
<dbReference type="PRINTS" id="PR00344">
    <property type="entry name" value="BCTRLSENSOR"/>
</dbReference>
<comment type="caution">
    <text evidence="5">The sequence shown here is derived from an EMBL/GenBank/DDBJ whole genome shotgun (WGS) entry which is preliminary data.</text>
</comment>
<dbReference type="AlphaFoldDB" id="A0A5S5C7R7"/>
<dbReference type="RefSeq" id="WP_148782212.1">
    <property type="nucleotide sequence ID" value="NZ_VNHU01000003.1"/>
</dbReference>
<dbReference type="CDD" id="cd00082">
    <property type="entry name" value="HisKA"/>
    <property type="match status" value="1"/>
</dbReference>
<evidence type="ECO:0000256" key="1">
    <source>
        <dbReference type="ARBA" id="ARBA00000085"/>
    </source>
</evidence>
<dbReference type="InterPro" id="IPR036890">
    <property type="entry name" value="HATPase_C_sf"/>
</dbReference>
<name>A0A5S5C7R7_9FLAO</name>
<organism evidence="5 6">
    <name type="scientific">Aquimarina intermedia</name>
    <dbReference type="NCBI Taxonomy" id="350814"/>
    <lineage>
        <taxon>Bacteria</taxon>
        <taxon>Pseudomonadati</taxon>
        <taxon>Bacteroidota</taxon>
        <taxon>Flavobacteriia</taxon>
        <taxon>Flavobacteriales</taxon>
        <taxon>Flavobacteriaceae</taxon>
        <taxon>Aquimarina</taxon>
    </lineage>
</organism>
<evidence type="ECO:0000256" key="2">
    <source>
        <dbReference type="ARBA" id="ARBA00012438"/>
    </source>
</evidence>
<dbReference type="InterPro" id="IPR003661">
    <property type="entry name" value="HisK_dim/P_dom"/>
</dbReference>
<dbReference type="Pfam" id="PF02518">
    <property type="entry name" value="HATPase_c"/>
    <property type="match status" value="1"/>
</dbReference>
<dbReference type="OrthoDB" id="9811889at2"/>
<dbReference type="PANTHER" id="PTHR43102">
    <property type="entry name" value="SLR1143 PROTEIN"/>
    <property type="match status" value="1"/>
</dbReference>
<dbReference type="SMART" id="SM00388">
    <property type="entry name" value="HisKA"/>
    <property type="match status" value="1"/>
</dbReference>
<dbReference type="PROSITE" id="PS50109">
    <property type="entry name" value="HIS_KIN"/>
    <property type="match status" value="1"/>
</dbReference>
<dbReference type="Proteomes" id="UP000324376">
    <property type="component" value="Unassembled WGS sequence"/>
</dbReference>
<feature type="domain" description="Histidine kinase" evidence="4">
    <location>
        <begin position="187"/>
        <end position="400"/>
    </location>
</feature>
<comment type="catalytic activity">
    <reaction evidence="1">
        <text>ATP + protein L-histidine = ADP + protein N-phospho-L-histidine.</text>
        <dbReference type="EC" id="2.7.13.3"/>
    </reaction>
</comment>
<keyword evidence="3" id="KW-0597">Phosphoprotein</keyword>
<dbReference type="SUPFAM" id="SSF55874">
    <property type="entry name" value="ATPase domain of HSP90 chaperone/DNA topoisomerase II/histidine kinase"/>
    <property type="match status" value="1"/>
</dbReference>
<dbReference type="InterPro" id="IPR003594">
    <property type="entry name" value="HATPase_dom"/>
</dbReference>
<dbReference type="InterPro" id="IPR004358">
    <property type="entry name" value="Sig_transdc_His_kin-like_C"/>
</dbReference>
<proteinExistence type="predicted"/>
<dbReference type="SUPFAM" id="SSF47384">
    <property type="entry name" value="Homodimeric domain of signal transducing histidine kinase"/>
    <property type="match status" value="1"/>
</dbReference>
<dbReference type="EC" id="2.7.13.3" evidence="2"/>
<dbReference type="Gene3D" id="3.30.450.40">
    <property type="match status" value="1"/>
</dbReference>
<sequence>MIAPSLSPNEYERQKAVDKYKMLDSIPNSNFDAYTSLLSYICNTPIALITLLDNQRNYLKSHHGVSFDQAPRETSFCGHAIINEAPVMIVEDARLDARFFDNPLVTEQNIVFYAGVPLIDKEGYKLGTLCVFDYEPRTLDDSQIRAMLTMANQVMELFEQKLKNTQLQKFQEQLELRNQNLEKFARVVSHDLKSPLANITSLTELLEIDNGDILSEDSLLYIKYLKASSSALREYIDGLLAFYKSDNILKHKREAVPVAIFFDRIAELSGLSDEVTFSFPNEQTEIVINKPAMQQVFLNLVTNSYKYNTKEEVRITIGFEKRNDAYRFILEDNGNGISNEDQEKIFELFTTLNTQDRHGNSGSGIGLATVKKIITNLQGTITIESKLDAGSRFIIEIPVR</sequence>
<dbReference type="InterPro" id="IPR029016">
    <property type="entry name" value="GAF-like_dom_sf"/>
</dbReference>
<protein>
    <recommendedName>
        <fullName evidence="2">histidine kinase</fullName>
        <ecNumber evidence="2">2.7.13.3</ecNumber>
    </recommendedName>
</protein>
<gene>
    <name evidence="5" type="ORF">BD809_103283</name>
</gene>
<dbReference type="GO" id="GO:0000155">
    <property type="term" value="F:phosphorelay sensor kinase activity"/>
    <property type="evidence" value="ECO:0007669"/>
    <property type="project" value="InterPro"/>
</dbReference>
<dbReference type="SUPFAM" id="SSF55781">
    <property type="entry name" value="GAF domain-like"/>
    <property type="match status" value="1"/>
</dbReference>
<keyword evidence="6" id="KW-1185">Reference proteome</keyword>
<evidence type="ECO:0000313" key="5">
    <source>
        <dbReference type="EMBL" id="TYP75219.1"/>
    </source>
</evidence>
<dbReference type="Gene3D" id="3.30.565.10">
    <property type="entry name" value="Histidine kinase-like ATPase, C-terminal domain"/>
    <property type="match status" value="1"/>
</dbReference>
<dbReference type="Pfam" id="PF00512">
    <property type="entry name" value="HisKA"/>
    <property type="match status" value="1"/>
</dbReference>
<dbReference type="EMBL" id="VNHU01000003">
    <property type="protein sequence ID" value="TYP75219.1"/>
    <property type="molecule type" value="Genomic_DNA"/>
</dbReference>
<dbReference type="InterPro" id="IPR003018">
    <property type="entry name" value="GAF"/>
</dbReference>
<keyword evidence="5" id="KW-0808">Transferase</keyword>
<dbReference type="PANTHER" id="PTHR43102:SF2">
    <property type="entry name" value="GAF DOMAIN-CONTAINING PROTEIN"/>
    <property type="match status" value="1"/>
</dbReference>
<keyword evidence="5" id="KW-0418">Kinase</keyword>
<dbReference type="SMART" id="SM00387">
    <property type="entry name" value="HATPase_c"/>
    <property type="match status" value="1"/>
</dbReference>
<dbReference type="InterPro" id="IPR036097">
    <property type="entry name" value="HisK_dim/P_sf"/>
</dbReference>
<reference evidence="5 6" key="1">
    <citation type="submission" date="2019-07" db="EMBL/GenBank/DDBJ databases">
        <title>Genomic Encyclopedia of Archaeal and Bacterial Type Strains, Phase II (KMG-II): from individual species to whole genera.</title>
        <authorList>
            <person name="Goeker M."/>
        </authorList>
    </citation>
    <scope>NUCLEOTIDE SEQUENCE [LARGE SCALE GENOMIC DNA]</scope>
    <source>
        <strain evidence="5 6">DSM 17527</strain>
    </source>
</reference>
<dbReference type="InterPro" id="IPR005467">
    <property type="entry name" value="His_kinase_dom"/>
</dbReference>
<evidence type="ECO:0000259" key="4">
    <source>
        <dbReference type="PROSITE" id="PS50109"/>
    </source>
</evidence>